<dbReference type="GO" id="GO:0015920">
    <property type="term" value="P:lipopolysaccharide transport"/>
    <property type="evidence" value="ECO:0007669"/>
    <property type="project" value="TreeGrafter"/>
</dbReference>
<dbReference type="GO" id="GO:0030288">
    <property type="term" value="C:outer membrane-bounded periplasmic space"/>
    <property type="evidence" value="ECO:0007669"/>
    <property type="project" value="TreeGrafter"/>
</dbReference>
<gene>
    <name evidence="3" type="ORF">DENIS_3600</name>
</gene>
<dbReference type="RefSeq" id="WP_124329784.1">
    <property type="nucleotide sequence ID" value="NZ_BEXT01000001.1"/>
</dbReference>
<accession>A0A401G0A0</accession>
<evidence type="ECO:0000313" key="3">
    <source>
        <dbReference type="EMBL" id="GBC62627.1"/>
    </source>
</evidence>
<dbReference type="Pfam" id="PF03968">
    <property type="entry name" value="LptD_N"/>
    <property type="match status" value="1"/>
</dbReference>
<keyword evidence="1" id="KW-0732">Signal</keyword>
<dbReference type="InterPro" id="IPR052037">
    <property type="entry name" value="LPS_export_LptA"/>
</dbReference>
<protein>
    <submittedName>
        <fullName evidence="3">Lipopolysaccharide transport periplasmic protein LptA</fullName>
    </submittedName>
</protein>
<evidence type="ECO:0000259" key="2">
    <source>
        <dbReference type="Pfam" id="PF03968"/>
    </source>
</evidence>
<feature type="domain" description="Organic solvent tolerance-like N-terminal" evidence="2">
    <location>
        <begin position="39"/>
        <end position="158"/>
    </location>
</feature>
<name>A0A401G0A0_9BACT</name>
<dbReference type="GO" id="GO:0009279">
    <property type="term" value="C:cell outer membrane"/>
    <property type="evidence" value="ECO:0007669"/>
    <property type="project" value="TreeGrafter"/>
</dbReference>
<dbReference type="OrthoDB" id="5420270at2"/>
<dbReference type="GO" id="GO:0017089">
    <property type="term" value="F:glycolipid transfer activity"/>
    <property type="evidence" value="ECO:0007669"/>
    <property type="project" value="TreeGrafter"/>
</dbReference>
<dbReference type="Gene3D" id="2.60.450.10">
    <property type="entry name" value="Lipopolysaccharide (LPS) transport protein A like domain"/>
    <property type="match status" value="1"/>
</dbReference>
<evidence type="ECO:0000313" key="4">
    <source>
        <dbReference type="Proteomes" id="UP000288096"/>
    </source>
</evidence>
<keyword evidence="4" id="KW-1185">Reference proteome</keyword>
<proteinExistence type="predicted"/>
<dbReference type="EMBL" id="BEXT01000001">
    <property type="protein sequence ID" value="GBC62627.1"/>
    <property type="molecule type" value="Genomic_DNA"/>
</dbReference>
<sequence>MRGGILLLLSVALLWPVRVMGEPAASPDKQTQDTTAPIHISAESLMADDLKKYAEFIGQVRAVQGGTVITSDRLRLYYEGNPDSTDTTKAGTAQGGIKKIVATGSVRIEFDDMVAEGQEAVYTTGDRVLVLSGPDARVIREKSGTVSGSKITVHRDDGRIKFEGGVTGVFYPGEKGLD</sequence>
<organism evidence="3 4">
    <name type="scientific">Desulfonema ishimotonii</name>
    <dbReference type="NCBI Taxonomy" id="45657"/>
    <lineage>
        <taxon>Bacteria</taxon>
        <taxon>Pseudomonadati</taxon>
        <taxon>Thermodesulfobacteriota</taxon>
        <taxon>Desulfobacteria</taxon>
        <taxon>Desulfobacterales</taxon>
        <taxon>Desulfococcaceae</taxon>
        <taxon>Desulfonema</taxon>
    </lineage>
</organism>
<evidence type="ECO:0000256" key="1">
    <source>
        <dbReference type="ARBA" id="ARBA00022729"/>
    </source>
</evidence>
<comment type="caution">
    <text evidence="3">The sequence shown here is derived from an EMBL/GenBank/DDBJ whole genome shotgun (WGS) entry which is preliminary data.</text>
</comment>
<dbReference type="AlphaFoldDB" id="A0A401G0A0"/>
<dbReference type="Proteomes" id="UP000288096">
    <property type="component" value="Unassembled WGS sequence"/>
</dbReference>
<reference evidence="4" key="2">
    <citation type="submission" date="2019-01" db="EMBL/GenBank/DDBJ databases">
        <title>Genome sequence of Desulfonema ishimotonii strain Tokyo 01.</title>
        <authorList>
            <person name="Fukui M."/>
        </authorList>
    </citation>
    <scope>NUCLEOTIDE SEQUENCE [LARGE SCALE GENOMIC DNA]</scope>
    <source>
        <strain evidence="4">Tokyo 01</strain>
    </source>
</reference>
<dbReference type="InterPro" id="IPR005653">
    <property type="entry name" value="OstA-like_N"/>
</dbReference>
<dbReference type="PANTHER" id="PTHR36504">
    <property type="entry name" value="LIPOPOLYSACCHARIDE EXPORT SYSTEM PROTEIN LPTA"/>
    <property type="match status" value="1"/>
</dbReference>
<dbReference type="PANTHER" id="PTHR36504:SF1">
    <property type="entry name" value="LIPOPOLYSACCHARIDE EXPORT SYSTEM PROTEIN LPTA"/>
    <property type="match status" value="1"/>
</dbReference>
<reference evidence="4" key="1">
    <citation type="submission" date="2017-11" db="EMBL/GenBank/DDBJ databases">
        <authorList>
            <person name="Watanabe M."/>
            <person name="Kojima H."/>
        </authorList>
    </citation>
    <scope>NUCLEOTIDE SEQUENCE [LARGE SCALE GENOMIC DNA]</scope>
    <source>
        <strain evidence="4">Tokyo 01</strain>
    </source>
</reference>